<organism evidence="2">
    <name type="scientific">Palpitomonas bilix</name>
    <dbReference type="NCBI Taxonomy" id="652834"/>
    <lineage>
        <taxon>Eukaryota</taxon>
        <taxon>Eukaryota incertae sedis</taxon>
    </lineage>
</organism>
<feature type="compositionally biased region" description="Polar residues" evidence="1">
    <location>
        <begin position="41"/>
        <end position="52"/>
    </location>
</feature>
<feature type="compositionally biased region" description="Low complexity" evidence="1">
    <location>
        <begin position="66"/>
        <end position="79"/>
    </location>
</feature>
<dbReference type="EMBL" id="HBIB01017489">
    <property type="protein sequence ID" value="CAE0249115.1"/>
    <property type="molecule type" value="Transcribed_RNA"/>
</dbReference>
<feature type="region of interest" description="Disordered" evidence="1">
    <location>
        <begin position="38"/>
        <end position="84"/>
    </location>
</feature>
<dbReference type="EMBL" id="HBIB01017487">
    <property type="protein sequence ID" value="CAE0249113.1"/>
    <property type="molecule type" value="Transcribed_RNA"/>
</dbReference>
<reference evidence="2" key="1">
    <citation type="submission" date="2021-01" db="EMBL/GenBank/DDBJ databases">
        <authorList>
            <person name="Corre E."/>
            <person name="Pelletier E."/>
            <person name="Niang G."/>
            <person name="Scheremetjew M."/>
            <person name="Finn R."/>
            <person name="Kale V."/>
            <person name="Holt S."/>
            <person name="Cochrane G."/>
            <person name="Meng A."/>
            <person name="Brown T."/>
            <person name="Cohen L."/>
        </authorList>
    </citation>
    <scope>NUCLEOTIDE SEQUENCE</scope>
    <source>
        <strain evidence="2">NIES-2562</strain>
    </source>
</reference>
<sequence>MGNCHGERSRCVFPTCSKQGNLKIVILVFRHLCKERELEMETTSPPQLPQVQEQKRKRDCIVSTNTGSSATEPSSPPTSDISQPQASEVFAMVSRAKKAKKSEAVFPLVDVIGGKTKTDNIASNVSAPRREIRLKDLFDAVTRYLCRNATWGDVLQQQPRLSDLGEPDYRRLFPELQRVPVPGTKTSFVWSLGDDHLSWNGFFLEEEGFGFASMRLSDLFVFAVCKMIVNVLDACGGECTRPLPCQEEGWGGACPEGVPPVEEPFSVVSVAIFVVLSCLTKEGKLDVTANSRLRVRTREHASPSRWTGQWTSLFSQMLECQTPEGSVRMLSVCDRRNDRLGSSLLFALSSAFFHLQLREDLSGWTSISSTKVYTRFVGSPLVSGHFEDWGERAPCSWPWLETLSVLRENQTSLPKEDRNKTAVECILVSKVMAFLHILPPFDTLMAFCPKLHKQLQYLHSTKSEPLHPRSSPKKQFLHVLHYCVNFLKQNEKV</sequence>
<name>A0A7S3D7I8_9EUKA</name>
<dbReference type="EMBL" id="HBIB01017486">
    <property type="protein sequence ID" value="CAE0249112.1"/>
    <property type="molecule type" value="Transcribed_RNA"/>
</dbReference>
<gene>
    <name evidence="2" type="ORF">PBIL07802_LOCUS11311</name>
    <name evidence="3" type="ORF">PBIL07802_LOCUS11312</name>
    <name evidence="4" type="ORF">PBIL07802_LOCUS11314</name>
</gene>
<evidence type="ECO:0000256" key="1">
    <source>
        <dbReference type="SAM" id="MobiDB-lite"/>
    </source>
</evidence>
<dbReference type="AlphaFoldDB" id="A0A7S3D7I8"/>
<accession>A0A7S3D7I8</accession>
<evidence type="ECO:0000313" key="4">
    <source>
        <dbReference type="EMBL" id="CAE0249115.1"/>
    </source>
</evidence>
<evidence type="ECO:0000313" key="2">
    <source>
        <dbReference type="EMBL" id="CAE0249112.1"/>
    </source>
</evidence>
<evidence type="ECO:0000313" key="3">
    <source>
        <dbReference type="EMBL" id="CAE0249113.1"/>
    </source>
</evidence>
<proteinExistence type="predicted"/>
<protein>
    <submittedName>
        <fullName evidence="2">Uncharacterized protein</fullName>
    </submittedName>
</protein>